<feature type="compositionally biased region" description="Polar residues" evidence="2">
    <location>
        <begin position="838"/>
        <end position="847"/>
    </location>
</feature>
<dbReference type="InterPro" id="IPR039190">
    <property type="entry name" value="TTC14"/>
</dbReference>
<feature type="compositionally biased region" description="Low complexity" evidence="2">
    <location>
        <begin position="960"/>
        <end position="970"/>
    </location>
</feature>
<protein>
    <recommendedName>
        <fullName evidence="4">Tetratricopeptide repeat protein 14 homolog</fullName>
    </recommendedName>
</protein>
<comment type="caution">
    <text evidence="3">The sequence shown here is derived from an EMBL/GenBank/DDBJ whole genome shotgun (WGS) entry which is preliminary data.</text>
</comment>
<evidence type="ECO:0000256" key="2">
    <source>
        <dbReference type="SAM" id="MobiDB-lite"/>
    </source>
</evidence>
<feature type="compositionally biased region" description="Basic and acidic residues" evidence="2">
    <location>
        <begin position="1093"/>
        <end position="1114"/>
    </location>
</feature>
<feature type="compositionally biased region" description="Basic residues" evidence="2">
    <location>
        <begin position="419"/>
        <end position="435"/>
    </location>
</feature>
<gene>
    <name evidence="3" type="ORF">PYX00_006451</name>
</gene>
<dbReference type="Pfam" id="PF00515">
    <property type="entry name" value="TPR_1"/>
    <property type="match status" value="1"/>
</dbReference>
<dbReference type="InterPro" id="IPR019734">
    <property type="entry name" value="TPR_rpt"/>
</dbReference>
<feature type="region of interest" description="Disordered" evidence="2">
    <location>
        <begin position="670"/>
        <end position="1114"/>
    </location>
</feature>
<accession>A0AAW2HVS0</accession>
<organism evidence="3">
    <name type="scientific">Menopon gallinae</name>
    <name type="common">poultry shaft louse</name>
    <dbReference type="NCBI Taxonomy" id="328185"/>
    <lineage>
        <taxon>Eukaryota</taxon>
        <taxon>Metazoa</taxon>
        <taxon>Ecdysozoa</taxon>
        <taxon>Arthropoda</taxon>
        <taxon>Hexapoda</taxon>
        <taxon>Insecta</taxon>
        <taxon>Pterygota</taxon>
        <taxon>Neoptera</taxon>
        <taxon>Paraneoptera</taxon>
        <taxon>Psocodea</taxon>
        <taxon>Troctomorpha</taxon>
        <taxon>Phthiraptera</taxon>
        <taxon>Amblycera</taxon>
        <taxon>Menoponidae</taxon>
        <taxon>Menopon</taxon>
    </lineage>
</organism>
<dbReference type="Pfam" id="PF13181">
    <property type="entry name" value="TPR_8"/>
    <property type="match status" value="1"/>
</dbReference>
<feature type="compositionally biased region" description="Basic and acidic residues" evidence="2">
    <location>
        <begin position="674"/>
        <end position="698"/>
    </location>
</feature>
<dbReference type="PANTHER" id="PTHR23184">
    <property type="entry name" value="TETRATRICOPEPTIDE REPEAT PROTEIN 14"/>
    <property type="match status" value="1"/>
</dbReference>
<dbReference type="EMBL" id="JARGDH010000003">
    <property type="protein sequence ID" value="KAL0273872.1"/>
    <property type="molecule type" value="Genomic_DNA"/>
</dbReference>
<evidence type="ECO:0000313" key="3">
    <source>
        <dbReference type="EMBL" id="KAL0273872.1"/>
    </source>
</evidence>
<feature type="compositionally biased region" description="Basic and acidic residues" evidence="2">
    <location>
        <begin position="747"/>
        <end position="781"/>
    </location>
</feature>
<dbReference type="SMART" id="SM00028">
    <property type="entry name" value="TPR"/>
    <property type="match status" value="3"/>
</dbReference>
<evidence type="ECO:0008006" key="4">
    <source>
        <dbReference type="Google" id="ProtNLM"/>
    </source>
</evidence>
<dbReference type="SUPFAM" id="SSF48452">
    <property type="entry name" value="TPR-like"/>
    <property type="match status" value="1"/>
</dbReference>
<feature type="compositionally biased region" description="Low complexity" evidence="2">
    <location>
        <begin position="859"/>
        <end position="873"/>
    </location>
</feature>
<feature type="compositionally biased region" description="Pro residues" evidence="2">
    <location>
        <begin position="802"/>
        <end position="811"/>
    </location>
</feature>
<feature type="compositionally biased region" description="Low complexity" evidence="2">
    <location>
        <begin position="436"/>
        <end position="470"/>
    </location>
</feature>
<feature type="region of interest" description="Disordered" evidence="2">
    <location>
        <begin position="558"/>
        <end position="620"/>
    </location>
</feature>
<feature type="compositionally biased region" description="Basic and acidic residues" evidence="2">
    <location>
        <begin position="706"/>
        <end position="721"/>
    </location>
</feature>
<feature type="compositionally biased region" description="Basic residues" evidence="2">
    <location>
        <begin position="471"/>
        <end position="482"/>
    </location>
</feature>
<keyword evidence="1" id="KW-0802">TPR repeat</keyword>
<feature type="compositionally biased region" description="Basic residues" evidence="2">
    <location>
        <begin position="874"/>
        <end position="902"/>
    </location>
</feature>
<feature type="repeat" description="TPR" evidence="1">
    <location>
        <begin position="359"/>
        <end position="392"/>
    </location>
</feature>
<feature type="compositionally biased region" description="Basic residues" evidence="2">
    <location>
        <begin position="587"/>
        <end position="607"/>
    </location>
</feature>
<feature type="compositionally biased region" description="Polar residues" evidence="2">
    <location>
        <begin position="506"/>
        <end position="517"/>
    </location>
</feature>
<name>A0AAW2HVS0_9NEOP</name>
<dbReference type="Gene3D" id="1.25.40.10">
    <property type="entry name" value="Tetratricopeptide repeat domain"/>
    <property type="match status" value="1"/>
</dbReference>
<dbReference type="PANTHER" id="PTHR23184:SF9">
    <property type="entry name" value="TETRATRICOPEPTIDE REPEAT PROTEIN 14"/>
    <property type="match status" value="1"/>
</dbReference>
<feature type="compositionally biased region" description="Basic and acidic residues" evidence="2">
    <location>
        <begin position="1004"/>
        <end position="1065"/>
    </location>
</feature>
<dbReference type="PROSITE" id="PS50293">
    <property type="entry name" value="TPR_REGION"/>
    <property type="match status" value="1"/>
</dbReference>
<dbReference type="PROSITE" id="PS50005">
    <property type="entry name" value="TPR"/>
    <property type="match status" value="2"/>
</dbReference>
<dbReference type="AlphaFoldDB" id="A0AAW2HVS0"/>
<feature type="compositionally biased region" description="Basic and acidic residues" evidence="2">
    <location>
        <begin position="558"/>
        <end position="570"/>
    </location>
</feature>
<reference evidence="3" key="1">
    <citation type="journal article" date="2024" name="Gigascience">
        <title>Chromosome-level genome of the poultry shaft louse Menopon gallinae provides insight into the host-switching and adaptive evolution of parasitic lice.</title>
        <authorList>
            <person name="Xu Y."/>
            <person name="Ma L."/>
            <person name="Liu S."/>
            <person name="Liang Y."/>
            <person name="Liu Q."/>
            <person name="He Z."/>
            <person name="Tian L."/>
            <person name="Duan Y."/>
            <person name="Cai W."/>
            <person name="Li H."/>
            <person name="Song F."/>
        </authorList>
    </citation>
    <scope>NUCLEOTIDE SEQUENCE</scope>
    <source>
        <strain evidence="3">Cailab_2023a</strain>
    </source>
</reference>
<feature type="repeat" description="TPR" evidence="1">
    <location>
        <begin position="318"/>
        <end position="351"/>
    </location>
</feature>
<evidence type="ECO:0000256" key="1">
    <source>
        <dbReference type="PROSITE-ProRule" id="PRU00339"/>
    </source>
</evidence>
<proteinExistence type="predicted"/>
<dbReference type="InterPro" id="IPR011990">
    <property type="entry name" value="TPR-like_helical_dom_sf"/>
</dbReference>
<sequence>MEGVTLDREALTQSINFHGQQLYKICEGNNRLSDALAKISPQNIHYKEYNGRQKYLNFQDRGKRLRLQEFIVKNAAMLFDESFTAPMPESRSKVIADESFYAAVPPFEAFCNADKETKIKRFFETTKVGDTLICIVSNRQAVIGVKILIVEGDKPHVVADLGIKAVLPLSSINSNQPLLNGEFLRATVLEIVPEADKLVIGQATLYTEAMPAIYKKVTQDARNETYDSLLHKNVRFNNPGNMGYLGGLLGIGNENHSNLIGLRGRFPVEEYASELRQLQAAKWAFKSVAEGIEHFKGGRHSEAFQCLNKALCVDPRNVEGLVARGALYANSGSFQKAIEDFEMALKVNPNHQNARKYMGETLVALGRSYEEKNQMEDAMRAYQHCLVLLPYHEEAQNSVEFLRTKNLIAPKELEEHKEKKSKKEKKKKSKKKRHASTSGSSSSSSSSSSDSSSESSSSSASSSGSSQSSHSRSRRKKKKNKKERKEKSLSPLSKRMQLMDSGTEVEGTQRNQCNPASLTRIIDKETEYEMKVRAFLEQTKGDSDYEEKVRKFLAEAARFKMERKSSDEKSKKKKKKEKKERKEKEKIKKRKREEKEEKKRRKRNKKDKSHEGDEEDEDELDAARLREALRKELNMKQELRRRVAAHDEEAAYEKHLSANHDDEVQVKLGGYYFKPKEGNKKYEEKRLDDRRRSIDKLRVSPKIYRTKSEDGDEKREKKSIDIFEDSPPRAKPKLPVGPVGISSRYQAKKERDEKPNWDDMEDKRMMYAKEDSKKTNGDRKKSNAPSSPDDRIIPLPADKPKSPPLPPPPSEAPIKTAVDKFSFRVKVIDTPVLKNTKRSASTGSTNSYERKKRSRRDGSSASSGSRKLSPASSRGRRTRSRSFNKYGSHSRSHSYRSSRSRSRSYDKYSRSRSRSPRRGSRSPRRHVNRFPRHQRGTYYKPRFQNNPHQYRNQRGRDNYNNRGRGYYGNRYDNRYERGRGRGGFTPRGNARGRGRYFHNNRPQHYNDNRRRYYDDDRRRSRDRSRSLSYEERDEDPMRKVGAAKDKIDKYIEMEEKSEPRKRDEPLSEGEAPDSPPRKPEGPNLPPDGEADDMDKYLSKGKSGKKEDMKERNKD</sequence>
<feature type="region of interest" description="Disordered" evidence="2">
    <location>
        <begin position="412"/>
        <end position="517"/>
    </location>
</feature>
<feature type="compositionally biased region" description="Basic residues" evidence="2">
    <location>
        <begin position="910"/>
        <end position="935"/>
    </location>
</feature>